<dbReference type="Proteomes" id="UP000322887">
    <property type="component" value="Chromosome"/>
</dbReference>
<evidence type="ECO:0000256" key="1">
    <source>
        <dbReference type="SAM" id="Coils"/>
    </source>
</evidence>
<organism evidence="3 4">
    <name type="scientific">Gimesia maris</name>
    <dbReference type="NCBI Taxonomy" id="122"/>
    <lineage>
        <taxon>Bacteria</taxon>
        <taxon>Pseudomonadati</taxon>
        <taxon>Planctomycetota</taxon>
        <taxon>Planctomycetia</taxon>
        <taxon>Planctomycetales</taxon>
        <taxon>Planctomycetaceae</taxon>
        <taxon>Gimesia</taxon>
    </lineage>
</organism>
<name>A0ABX5YNI0_9PLAN</name>
<feature type="domain" description="YhaN AAA" evidence="2">
    <location>
        <begin position="1"/>
        <end position="207"/>
    </location>
</feature>
<keyword evidence="4" id="KW-1185">Reference proteome</keyword>
<dbReference type="InterPro" id="IPR038734">
    <property type="entry name" value="YhaN_AAA"/>
</dbReference>
<feature type="coiled-coil region" evidence="1">
    <location>
        <begin position="591"/>
        <end position="638"/>
    </location>
</feature>
<feature type="coiled-coil region" evidence="1">
    <location>
        <begin position="436"/>
        <end position="526"/>
    </location>
</feature>
<dbReference type="Pfam" id="PF13514">
    <property type="entry name" value="AAA_27"/>
    <property type="match status" value="1"/>
</dbReference>
<protein>
    <submittedName>
        <fullName evidence="3">Chromosome segregation protein</fullName>
    </submittedName>
</protein>
<dbReference type="PANTHER" id="PTHR41259">
    <property type="entry name" value="DOUBLE-STRAND BREAK REPAIR RAD50 ATPASE, PUTATIVE-RELATED"/>
    <property type="match status" value="1"/>
</dbReference>
<dbReference type="EMBL" id="CP042910">
    <property type="protein sequence ID" value="QEG17296.1"/>
    <property type="molecule type" value="Genomic_DNA"/>
</dbReference>
<evidence type="ECO:0000313" key="3">
    <source>
        <dbReference type="EMBL" id="QEG17296.1"/>
    </source>
</evidence>
<dbReference type="PANTHER" id="PTHR41259:SF1">
    <property type="entry name" value="DOUBLE-STRAND BREAK REPAIR RAD50 ATPASE, PUTATIVE-RELATED"/>
    <property type="match status" value="1"/>
</dbReference>
<evidence type="ECO:0000313" key="4">
    <source>
        <dbReference type="Proteomes" id="UP000322887"/>
    </source>
</evidence>
<feature type="coiled-coil region" evidence="1">
    <location>
        <begin position="796"/>
        <end position="830"/>
    </location>
</feature>
<reference evidence="3 4" key="1">
    <citation type="submission" date="2019-08" db="EMBL/GenBank/DDBJ databases">
        <title>Deep-cultivation of Planctomycetes and their phenomic and genomic characterization uncovers novel biology.</title>
        <authorList>
            <person name="Wiegand S."/>
            <person name="Jogler M."/>
            <person name="Boedeker C."/>
            <person name="Pinto D."/>
            <person name="Vollmers J."/>
            <person name="Rivas-Marin E."/>
            <person name="Kohn T."/>
            <person name="Peeters S.H."/>
            <person name="Heuer A."/>
            <person name="Rast P."/>
            <person name="Oberbeckmann S."/>
            <person name="Bunk B."/>
            <person name="Jeske O."/>
            <person name="Meyerdierks A."/>
            <person name="Storesund J.E."/>
            <person name="Kallscheuer N."/>
            <person name="Luecker S."/>
            <person name="Lage O.M."/>
            <person name="Pohl T."/>
            <person name="Merkel B.J."/>
            <person name="Hornburger P."/>
            <person name="Mueller R.-W."/>
            <person name="Bruemmer F."/>
            <person name="Labrenz M."/>
            <person name="Spormann A.M."/>
            <person name="Op den Camp H."/>
            <person name="Overmann J."/>
            <person name="Amann R."/>
            <person name="Jetten M.S.M."/>
            <person name="Mascher T."/>
            <person name="Medema M.H."/>
            <person name="Devos D.P."/>
            <person name="Kaster A.-K."/>
            <person name="Ovreas L."/>
            <person name="Rohde M."/>
            <person name="Galperin M.Y."/>
            <person name="Jogler C."/>
        </authorList>
    </citation>
    <scope>NUCLEOTIDE SEQUENCE [LARGE SCALE GENOMIC DNA]</scope>
    <source>
        <strain evidence="3 4">DSM 8797</strain>
    </source>
</reference>
<proteinExistence type="predicted"/>
<feature type="coiled-coil region" evidence="1">
    <location>
        <begin position="868"/>
        <end position="927"/>
    </location>
</feature>
<feature type="coiled-coil region" evidence="1">
    <location>
        <begin position="719"/>
        <end position="749"/>
    </location>
</feature>
<dbReference type="InterPro" id="IPR027417">
    <property type="entry name" value="P-loop_NTPase"/>
</dbReference>
<evidence type="ECO:0000259" key="2">
    <source>
        <dbReference type="Pfam" id="PF13514"/>
    </source>
</evidence>
<keyword evidence="1" id="KW-0175">Coiled coil</keyword>
<dbReference type="SUPFAM" id="SSF52540">
    <property type="entry name" value="P-loop containing nucleoside triphosphate hydrolases"/>
    <property type="match status" value="2"/>
</dbReference>
<dbReference type="Gene3D" id="3.40.50.300">
    <property type="entry name" value="P-loop containing nucleotide triphosphate hydrolases"/>
    <property type="match status" value="2"/>
</dbReference>
<dbReference type="GeneID" id="98647705"/>
<sequence>MKFLKLDLRAFGPFTDQCLDLSQPAQGLHLIYGPNEAGKSSTLRAITDFLFEIPGRSNDNFIHQYSKLRIGAELEGSEGQRLQIIRRKGNQKTLRCEDDQNPVDESLLQAFLGNIDRTLFELMFGIDHARLRQGGAQILAGEGEIGKLLFAAGAGVANLQDVQSTLTQETEQLLKPTGRSGYIAESANQLRDLQNSVKESQVPLESWKKHDEALQTARAQQGRCDQAIREKQSEFNRLSRIRNTIPIVGRWKQAQAEWEAVRQVPLLDQVFSETYRQTIIDFETARQQQANLAERHQQILAKLKLTVVPEQIIQEATAIETARNELGSYLKAKADLPRLTTARNLAENDVHELLQKLGRPPELSEIESLRLTSDKTILIQTLGTQKEGVVERERSTLRESERINLERSQIVEKLQSLQDLPDYRLLQQKLKLIQQQGDLEKLLQTSQSELRELEQEAEVRLQQLPLWKGAFAEIELLAVPSSTTVDQFAEEFREQERQLGSLQQNLQQQRQDQESIETRLEQLELGQSVPTDAELTEKRQLREQGWQLVLDAWQKNEEDAAAQAEFLDQFPGKDHLSKAYHQSVEHADQVADQLRSDADRVATKAQLLQQRERNLAGEATLLEEIAELQQRQQASEERWQELWTGLQINPRSPKEMSDWLRQQEACCVLSKEIRLKRSAIDEQIQTVATSRTELTTVLTETEPDLKCEQRSLKELLEIADERCQHYQKLENQREQYEEERDSLQKQLCDSLSQASQAQDELQTWKSNWEKAVQEIGLDAEALPAQANQVLADINDLMSKFQKVEQLRIRIDDIQREAEEFSLRTRELIQRIDPELESLPLSEAVNKLDGELKAARLTEEKQTGLLQQERELEHECEEARSSLSRLNTALTEMCRQAGCDNHKNLSQAVEQSQKRQQLEQTSRALQEQILLQSSGSVFEEFLAEVELEAKEADTLPPRMAELENDLNQLNQERDVLIGQIVSETSELAKIDGSAQAAEKAAECESVTARLEEQVHDYVVLKLASSLLNEGIDRYRQKNEGPVLKRASEIFCEITMNAYQGLKVDFDEKAQPVLAAVRNNDLIQVIQMSDGTCDQLYLALRLASLETWLEHHEPLPLIVDDILLNFDDERAVATLKVLSDLARQTQVLFFTHHAHLVKIAEENLSDENLHVTNLHELTFTG</sequence>
<gene>
    <name evidence="3" type="ORF">GmarT_31760</name>
</gene>
<dbReference type="RefSeq" id="WP_002643634.1">
    <property type="nucleotide sequence ID" value="NZ_CP042910.1"/>
</dbReference>
<accession>A0ABX5YNI0</accession>